<keyword evidence="4" id="KW-0106">Calcium</keyword>
<accession>A0A934VMZ8</accession>
<sequence>MKMLMSLALLVGGAICAAERPNVIILYADDMGVADVSCGDAKAKIQTPNIDRLATEGMTFSDGHSSSGICTPSRFAMLTGQHHWRRFHGIVKAFGGPVFEDDEFTIAKMFKQQGYRTACFGKWHLGWDFEAIRKPGLEEKDWPSPDSYDWTKRFPGGPIDRGFDHYFGDGTINFPPYCWIEDDRFLTVPTQPVIKSEPLAGAGNFRPGPMAEDWSPYDVLPTVTEKTVGWISEQTTDQPFFIYLAFNSPHYPIVPNEPFHGRSKAGYYGDFVVETDAMVGKVLAALDAHGLADNTMVVFSADNGAETHAFERLESFDQWSSGEFRGVKRDLYEGGHRVPFIVRWPGRVGAGTVSDEVVSQVDLAATFAAMIDYSIGEDEAIDSYNLLPVLSGEDYERPLRTATVQNTFAGKYALRQGDWVLIDTASGAAKKESASYLQYFGLEDYAKETPGLLFNLKDDPRQAKNLFVKHPEKVERMRSLLRRYVNGERCAPINE</sequence>
<dbReference type="PROSITE" id="PS00523">
    <property type="entry name" value="SULFATASE_1"/>
    <property type="match status" value="1"/>
</dbReference>
<dbReference type="CDD" id="cd16143">
    <property type="entry name" value="ARS_like"/>
    <property type="match status" value="1"/>
</dbReference>
<evidence type="ECO:0000256" key="1">
    <source>
        <dbReference type="ARBA" id="ARBA00008779"/>
    </source>
</evidence>
<dbReference type="PANTHER" id="PTHR42693:SF53">
    <property type="entry name" value="ENDO-4-O-SULFATASE"/>
    <property type="match status" value="1"/>
</dbReference>
<feature type="chain" id="PRO_5038106966" evidence="5">
    <location>
        <begin position="18"/>
        <end position="495"/>
    </location>
</feature>
<protein>
    <submittedName>
        <fullName evidence="7">Arylsulfatase</fullName>
    </submittedName>
</protein>
<evidence type="ECO:0000256" key="5">
    <source>
        <dbReference type="SAM" id="SignalP"/>
    </source>
</evidence>
<dbReference type="Proteomes" id="UP000617628">
    <property type="component" value="Unassembled WGS sequence"/>
</dbReference>
<dbReference type="Pfam" id="PF00884">
    <property type="entry name" value="Sulfatase"/>
    <property type="match status" value="1"/>
</dbReference>
<evidence type="ECO:0000256" key="4">
    <source>
        <dbReference type="ARBA" id="ARBA00022837"/>
    </source>
</evidence>
<dbReference type="InterPro" id="IPR000917">
    <property type="entry name" value="Sulfatase_N"/>
</dbReference>
<gene>
    <name evidence="7" type="ORF">JIN87_21010</name>
</gene>
<dbReference type="PANTHER" id="PTHR42693">
    <property type="entry name" value="ARYLSULFATASE FAMILY MEMBER"/>
    <property type="match status" value="1"/>
</dbReference>
<dbReference type="EMBL" id="JAENIL010000046">
    <property type="protein sequence ID" value="MBK1879381.1"/>
    <property type="molecule type" value="Genomic_DNA"/>
</dbReference>
<proteinExistence type="inferred from homology"/>
<keyword evidence="8" id="KW-1185">Reference proteome</keyword>
<reference evidence="7" key="1">
    <citation type="submission" date="2021-01" db="EMBL/GenBank/DDBJ databases">
        <title>Modified the classification status of verrucomicrobia.</title>
        <authorList>
            <person name="Feng X."/>
        </authorList>
    </citation>
    <scope>NUCLEOTIDE SEQUENCE</scope>
    <source>
        <strain evidence="7">KCTC 13126</strain>
    </source>
</reference>
<dbReference type="SUPFAM" id="SSF53649">
    <property type="entry name" value="Alkaline phosphatase-like"/>
    <property type="match status" value="1"/>
</dbReference>
<comment type="caution">
    <text evidence="7">The sequence shown here is derived from an EMBL/GenBank/DDBJ whole genome shotgun (WGS) entry which is preliminary data.</text>
</comment>
<dbReference type="AlphaFoldDB" id="A0A934VMZ8"/>
<dbReference type="RefSeq" id="WP_200357594.1">
    <property type="nucleotide sequence ID" value="NZ_JAENIL010000046.1"/>
</dbReference>
<keyword evidence="2" id="KW-0479">Metal-binding</keyword>
<evidence type="ECO:0000313" key="8">
    <source>
        <dbReference type="Proteomes" id="UP000617628"/>
    </source>
</evidence>
<dbReference type="InterPro" id="IPR024607">
    <property type="entry name" value="Sulfatase_CS"/>
</dbReference>
<dbReference type="InterPro" id="IPR050738">
    <property type="entry name" value="Sulfatase"/>
</dbReference>
<evidence type="ECO:0000259" key="6">
    <source>
        <dbReference type="Pfam" id="PF00884"/>
    </source>
</evidence>
<name>A0A934VMZ8_9BACT</name>
<organism evidence="7 8">
    <name type="scientific">Pelagicoccus mobilis</name>
    <dbReference type="NCBI Taxonomy" id="415221"/>
    <lineage>
        <taxon>Bacteria</taxon>
        <taxon>Pseudomonadati</taxon>
        <taxon>Verrucomicrobiota</taxon>
        <taxon>Opitutia</taxon>
        <taxon>Puniceicoccales</taxon>
        <taxon>Pelagicoccaceae</taxon>
        <taxon>Pelagicoccus</taxon>
    </lineage>
</organism>
<dbReference type="GO" id="GO:0004065">
    <property type="term" value="F:arylsulfatase activity"/>
    <property type="evidence" value="ECO:0007669"/>
    <property type="project" value="TreeGrafter"/>
</dbReference>
<dbReference type="InterPro" id="IPR017850">
    <property type="entry name" value="Alkaline_phosphatase_core_sf"/>
</dbReference>
<dbReference type="GO" id="GO:0046872">
    <property type="term" value="F:metal ion binding"/>
    <property type="evidence" value="ECO:0007669"/>
    <property type="project" value="UniProtKB-KW"/>
</dbReference>
<dbReference type="Gene3D" id="3.40.720.10">
    <property type="entry name" value="Alkaline Phosphatase, subunit A"/>
    <property type="match status" value="1"/>
</dbReference>
<feature type="signal peptide" evidence="5">
    <location>
        <begin position="1"/>
        <end position="17"/>
    </location>
</feature>
<comment type="similarity">
    <text evidence="1">Belongs to the sulfatase family.</text>
</comment>
<keyword evidence="3" id="KW-0378">Hydrolase</keyword>
<evidence type="ECO:0000313" key="7">
    <source>
        <dbReference type="EMBL" id="MBK1879381.1"/>
    </source>
</evidence>
<evidence type="ECO:0000256" key="2">
    <source>
        <dbReference type="ARBA" id="ARBA00022723"/>
    </source>
</evidence>
<evidence type="ECO:0000256" key="3">
    <source>
        <dbReference type="ARBA" id="ARBA00022801"/>
    </source>
</evidence>
<dbReference type="Gene3D" id="3.30.1120.10">
    <property type="match status" value="1"/>
</dbReference>
<keyword evidence="5" id="KW-0732">Signal</keyword>
<feature type="domain" description="Sulfatase N-terminal" evidence="6">
    <location>
        <begin position="21"/>
        <end position="371"/>
    </location>
</feature>